<comment type="caution">
    <text evidence="2">The sequence shown here is derived from an EMBL/GenBank/DDBJ whole genome shotgun (WGS) entry which is preliminary data.</text>
</comment>
<accession>A0ABW3DEN6</accession>
<reference evidence="3" key="1">
    <citation type="journal article" date="2019" name="Int. J. Syst. Evol. Microbiol.">
        <title>The Global Catalogue of Microorganisms (GCM) 10K type strain sequencing project: providing services to taxonomists for standard genome sequencing and annotation.</title>
        <authorList>
            <consortium name="The Broad Institute Genomics Platform"/>
            <consortium name="The Broad Institute Genome Sequencing Center for Infectious Disease"/>
            <person name="Wu L."/>
            <person name="Ma J."/>
        </authorList>
    </citation>
    <scope>NUCLEOTIDE SEQUENCE [LARGE SCALE GENOMIC DNA]</scope>
    <source>
        <strain evidence="3">CCUG 57263</strain>
    </source>
</reference>
<organism evidence="2 3">
    <name type="scientific">Paenibacillus residui</name>
    <dbReference type="NCBI Taxonomy" id="629724"/>
    <lineage>
        <taxon>Bacteria</taxon>
        <taxon>Bacillati</taxon>
        <taxon>Bacillota</taxon>
        <taxon>Bacilli</taxon>
        <taxon>Bacillales</taxon>
        <taxon>Paenibacillaceae</taxon>
        <taxon>Paenibacillus</taxon>
    </lineage>
</organism>
<evidence type="ECO:0000259" key="1">
    <source>
        <dbReference type="Pfam" id="PF12647"/>
    </source>
</evidence>
<dbReference type="InterPro" id="IPR024439">
    <property type="entry name" value="RNHCP"/>
</dbReference>
<name>A0ABW3DEN6_9BACL</name>
<proteinExistence type="predicted"/>
<gene>
    <name evidence="2" type="ORF">ACFQ03_18065</name>
</gene>
<keyword evidence="3" id="KW-1185">Reference proteome</keyword>
<dbReference type="Pfam" id="PF12647">
    <property type="entry name" value="RNHCP"/>
    <property type="match status" value="1"/>
</dbReference>
<protein>
    <submittedName>
        <fullName evidence="2">RNHCP domain-containing protein</fullName>
    </submittedName>
</protein>
<evidence type="ECO:0000313" key="3">
    <source>
        <dbReference type="Proteomes" id="UP001597120"/>
    </source>
</evidence>
<dbReference type="RefSeq" id="WP_144940598.1">
    <property type="nucleotide sequence ID" value="NZ_JBHTIU010000072.1"/>
</dbReference>
<feature type="domain" description="RNHCP" evidence="1">
    <location>
        <begin position="8"/>
        <end position="90"/>
    </location>
</feature>
<dbReference type="EMBL" id="JBHTIU010000072">
    <property type="protein sequence ID" value="MFD0871049.1"/>
    <property type="molecule type" value="Genomic_DNA"/>
</dbReference>
<dbReference type="Proteomes" id="UP001597120">
    <property type="component" value="Unassembled WGS sequence"/>
</dbReference>
<sequence>MNRDAQNQSFVCNHCGKHVYALTNGSYRNHCPYCLYSMHVDILPGDRMQTCRGLMRPVGVIFHSKKGLQLLHECVKCGDKKANVVAQNTVQEDNYELILQLMKHHNL</sequence>
<evidence type="ECO:0000313" key="2">
    <source>
        <dbReference type="EMBL" id="MFD0871049.1"/>
    </source>
</evidence>